<name>A0ABU1AQV8_9BACT</name>
<dbReference type="EMBL" id="JARXHW010000005">
    <property type="protein sequence ID" value="MDQ8206546.1"/>
    <property type="molecule type" value="Genomic_DNA"/>
</dbReference>
<organism evidence="1 2">
    <name type="scientific">Thalassobacterium maritimum</name>
    <dbReference type="NCBI Taxonomy" id="3041265"/>
    <lineage>
        <taxon>Bacteria</taxon>
        <taxon>Pseudomonadati</taxon>
        <taxon>Verrucomicrobiota</taxon>
        <taxon>Opitutia</taxon>
        <taxon>Puniceicoccales</taxon>
        <taxon>Coraliomargaritaceae</taxon>
        <taxon>Thalassobacterium</taxon>
    </lineage>
</organism>
<evidence type="ECO:0000313" key="1">
    <source>
        <dbReference type="EMBL" id="MDQ8206546.1"/>
    </source>
</evidence>
<keyword evidence="2" id="KW-1185">Reference proteome</keyword>
<evidence type="ECO:0008006" key="3">
    <source>
        <dbReference type="Google" id="ProtNLM"/>
    </source>
</evidence>
<proteinExistence type="predicted"/>
<reference evidence="1 2" key="1">
    <citation type="submission" date="2023-04" db="EMBL/GenBank/DDBJ databases">
        <title>A novel bacteria isolated from coastal sediment.</title>
        <authorList>
            <person name="Liu X.-J."/>
            <person name="Du Z.-J."/>
        </authorList>
    </citation>
    <scope>NUCLEOTIDE SEQUENCE [LARGE SCALE GENOMIC DNA]</scope>
    <source>
        <strain evidence="1 2">SDUM461003</strain>
    </source>
</reference>
<accession>A0ABU1AQV8</accession>
<gene>
    <name evidence="1" type="ORF">QEH52_03440</name>
</gene>
<sequence length="167" mass="18372">MSVSAASTRNFATWCATQRTRQRTPLATALGLLIICLSLGLSACQNQETREQQAFADSFRAANQASGLGPMLALYELSGSTEQTISLLKSALINELGLPIARIEFEPLSGRPEETIHYTHNGIEYGPTLEPQMRMRVSYATEDGFESLYSIGKNTTGRWRIVSSRPL</sequence>
<evidence type="ECO:0000313" key="2">
    <source>
        <dbReference type="Proteomes" id="UP001225316"/>
    </source>
</evidence>
<comment type="caution">
    <text evidence="1">The sequence shown here is derived from an EMBL/GenBank/DDBJ whole genome shotgun (WGS) entry which is preliminary data.</text>
</comment>
<protein>
    <recommendedName>
        <fullName evidence="3">Lipoprotein</fullName>
    </recommendedName>
</protein>
<dbReference type="RefSeq" id="WP_308948643.1">
    <property type="nucleotide sequence ID" value="NZ_JARXHW010000005.1"/>
</dbReference>
<dbReference type="Proteomes" id="UP001225316">
    <property type="component" value="Unassembled WGS sequence"/>
</dbReference>